<dbReference type="AlphaFoldDB" id="A0A8F5C1S7"/>
<evidence type="ECO:0008006" key="5">
    <source>
        <dbReference type="Google" id="ProtNLM"/>
    </source>
</evidence>
<gene>
    <name evidence="3" type="ORF">J5U22_02049</name>
</gene>
<dbReference type="GO" id="GO:0005524">
    <property type="term" value="F:ATP binding"/>
    <property type="evidence" value="ECO:0007669"/>
    <property type="project" value="InterPro"/>
</dbReference>
<dbReference type="Pfam" id="PF21100">
    <property type="entry name" value="WHD_MCM"/>
    <property type="match status" value="1"/>
</dbReference>
<reference evidence="3 4" key="1">
    <citation type="journal article" date="2021" name="Environ. Microbiol.">
        <title>New insights into the diversity and evolution of the archaeal mobilome from three complete genomes of Saccharolobus shibatae.</title>
        <authorList>
            <person name="Medvedeva S."/>
            <person name="Brandt D."/>
            <person name="Cvirkaite-Krupovic V."/>
            <person name="Liu Y."/>
            <person name="Severinov K."/>
            <person name="Ishino S."/>
            <person name="Ishino Y."/>
            <person name="Prangishvili D."/>
            <person name="Kalinowski J."/>
            <person name="Krupovic M."/>
        </authorList>
    </citation>
    <scope>NUCLEOTIDE SEQUENCE [LARGE SCALE GENOMIC DNA]</scope>
    <source>
        <strain evidence="3 4">S38A</strain>
    </source>
</reference>
<feature type="domain" description="ATPase" evidence="1">
    <location>
        <begin position="12"/>
        <end position="228"/>
    </location>
</feature>
<dbReference type="EMBL" id="CP077713">
    <property type="protein sequence ID" value="QXJ35502.1"/>
    <property type="molecule type" value="Genomic_DNA"/>
</dbReference>
<dbReference type="InterPro" id="IPR011579">
    <property type="entry name" value="ATPase_dom"/>
</dbReference>
<proteinExistence type="predicted"/>
<keyword evidence="4" id="KW-1185">Reference proteome</keyword>
<evidence type="ECO:0000313" key="3">
    <source>
        <dbReference type="EMBL" id="QXJ35502.1"/>
    </source>
</evidence>
<dbReference type="PANTHER" id="PTHR34301:SF8">
    <property type="entry name" value="ATPASE DOMAIN-CONTAINING PROTEIN"/>
    <property type="match status" value="1"/>
</dbReference>
<organism evidence="3 4">
    <name type="scientific">Saccharolobus shibatae</name>
    <dbReference type="NCBI Taxonomy" id="2286"/>
    <lineage>
        <taxon>Archaea</taxon>
        <taxon>Thermoproteota</taxon>
        <taxon>Thermoprotei</taxon>
        <taxon>Sulfolobales</taxon>
        <taxon>Sulfolobaceae</taxon>
        <taxon>Saccharolobus</taxon>
    </lineage>
</organism>
<name>A0A8F5C1S7_9CREN</name>
<protein>
    <recommendedName>
        <fullName evidence="5">ATPase domain-containing protein</fullName>
    </recommendedName>
</protein>
<dbReference type="PANTHER" id="PTHR34301">
    <property type="entry name" value="DNA-BINDING PROTEIN-RELATED"/>
    <property type="match status" value="1"/>
</dbReference>
<dbReference type="InterPro" id="IPR048907">
    <property type="entry name" value="WHD_MCM_arc"/>
</dbReference>
<dbReference type="Pfam" id="PF01637">
    <property type="entry name" value="ATPase_2"/>
    <property type="match status" value="1"/>
</dbReference>
<feature type="domain" description="MCM C-terminal" evidence="2">
    <location>
        <begin position="268"/>
        <end position="330"/>
    </location>
</feature>
<sequence length="340" mass="39136">MERLKFGIDYPMTLLLGIRRSGKSSLVKVLTKKERGIWIYLDLRKFESSTFISFKDLILELEKVINVSVPERLRKLFAGVRGVSIAGVNLRFKWGGEGKVEFSQILEKLSEISEKEGKRIVIIFDESQELRKLKGYNLLYPLAYAYDNLKIRFVFTGSEIGMVYDFLKLDNPKSPLYGRAYTEVTANPFSKEIATEFLRKGFEELDIKVEDRSLEDAVDTLGGLPGWLTYYGFTYIQERDHKRALKKTIETAVNLIREEFNNFLKGREEAKERYKTIMTVCTKGCRWGEAKNAIEAKEGTRIDDKRFTELLNNLVKASFLVKEGEVYKPADVMISVAFSS</sequence>
<accession>A0A8F5C1S7</accession>
<evidence type="ECO:0000313" key="4">
    <source>
        <dbReference type="Proteomes" id="UP000694036"/>
    </source>
</evidence>
<evidence type="ECO:0000259" key="2">
    <source>
        <dbReference type="Pfam" id="PF21100"/>
    </source>
</evidence>
<dbReference type="Proteomes" id="UP000694036">
    <property type="component" value="Chromosome"/>
</dbReference>
<evidence type="ECO:0000259" key="1">
    <source>
        <dbReference type="Pfam" id="PF01637"/>
    </source>
</evidence>